<evidence type="ECO:0000256" key="1">
    <source>
        <dbReference type="SAM" id="Phobius"/>
    </source>
</evidence>
<dbReference type="GO" id="GO:0046872">
    <property type="term" value="F:metal ion binding"/>
    <property type="evidence" value="ECO:0007669"/>
    <property type="project" value="InterPro"/>
</dbReference>
<organism evidence="2 3">
    <name type="scientific">Micromonospora arborensis</name>
    <dbReference type="NCBI Taxonomy" id="2116518"/>
    <lineage>
        <taxon>Bacteria</taxon>
        <taxon>Bacillati</taxon>
        <taxon>Actinomycetota</taxon>
        <taxon>Actinomycetes</taxon>
        <taxon>Micromonosporales</taxon>
        <taxon>Micromonosporaceae</taxon>
        <taxon>Micromonospora</taxon>
    </lineage>
</organism>
<dbReference type="Gene3D" id="3.30.830.10">
    <property type="entry name" value="Metalloenzyme, LuxS/M16 peptidase-like"/>
    <property type="match status" value="2"/>
</dbReference>
<keyword evidence="1" id="KW-1133">Transmembrane helix</keyword>
<keyword evidence="3" id="KW-1185">Reference proteome</keyword>
<sequence length="565" mass="59604">MIERTEVDGVPTVVAPTSGPARAGLLFRVGQADETLARRGITHLLEHLALHPLGQADYHYNGSTGNVVTHFHLQGPVDSVTDFLASVCRSLQNIDDARIAIEKSIVSTEESGRVTGPLDEMPLWRYGARDHGLVSFPQWGLHNVTAGDLREWAARYFTRGNAVLWFAGAEPPSGLKLDLPDGARRPVPSPSSALPSTPAFFAGSSHATALDAVVRDGAAGRVLAGVLERRLFRALRQEAGLSYTAATNYDSRGDGFAVLSALADALPGKQDAVLGGFLDVLAALRVGRIDDDDIASVVNRATAALEGDDADAARLPSVAFQLLTDQPVLDRDQLVRELKAVDAAAVREAAAEALASALLMTPLGTTAEWAGFTAAPTGSAAAPAPAAGDKHHASGADPEERLTVGLEHVSRVHPDRRATTVRFDNCVALLAYPDGGRLMVGNDAVSVRIEPTIYLGVDTAAIDARVPAERRVAMPAREPGQIPQPRRPGAMGTQAPLVRARQLDVKQKVTLGVFAVLTVVMGGVALAVSIAMAVGAMPLRPLPAIGAWIAAGYFARKLRTQWTDA</sequence>
<evidence type="ECO:0000313" key="2">
    <source>
        <dbReference type="EMBL" id="PYC67628.1"/>
    </source>
</evidence>
<feature type="transmembrane region" description="Helical" evidence="1">
    <location>
        <begin position="509"/>
        <end position="533"/>
    </location>
</feature>
<comment type="caution">
    <text evidence="2">The sequence shown here is derived from an EMBL/GenBank/DDBJ whole genome shotgun (WGS) entry which is preliminary data.</text>
</comment>
<dbReference type="Proteomes" id="UP000248333">
    <property type="component" value="Unassembled WGS sequence"/>
</dbReference>
<evidence type="ECO:0000313" key="3">
    <source>
        <dbReference type="Proteomes" id="UP000248333"/>
    </source>
</evidence>
<keyword evidence="1" id="KW-0812">Transmembrane</keyword>
<gene>
    <name evidence="2" type="ORF">C7C45_21410</name>
</gene>
<dbReference type="AlphaFoldDB" id="A0A318NJG6"/>
<dbReference type="RefSeq" id="WP_110565532.1">
    <property type="nucleotide sequence ID" value="NZ_PYBV01000027.1"/>
</dbReference>
<dbReference type="OrthoDB" id="3798591at2"/>
<accession>A0A318NJG6</accession>
<feature type="transmembrane region" description="Helical" evidence="1">
    <location>
        <begin position="539"/>
        <end position="555"/>
    </location>
</feature>
<dbReference type="InterPro" id="IPR011249">
    <property type="entry name" value="Metalloenz_LuxS/M16"/>
</dbReference>
<dbReference type="EMBL" id="PYBV01000027">
    <property type="protein sequence ID" value="PYC67628.1"/>
    <property type="molecule type" value="Genomic_DNA"/>
</dbReference>
<reference evidence="2 3" key="1">
    <citation type="submission" date="2018-03" db="EMBL/GenBank/DDBJ databases">
        <title>Bioinformatic expansion and discovery of thiopeptide antibiotics.</title>
        <authorList>
            <person name="Schwalen C.J."/>
            <person name="Hudson G.A."/>
            <person name="Mitchell D.A."/>
        </authorList>
    </citation>
    <scope>NUCLEOTIDE SEQUENCE [LARGE SCALE GENOMIC DNA]</scope>
    <source>
        <strain evidence="2 3">NRRL 8041</strain>
    </source>
</reference>
<proteinExistence type="predicted"/>
<name>A0A318NJG6_9ACTN</name>
<protein>
    <submittedName>
        <fullName evidence="2">Peptidase M16</fullName>
    </submittedName>
</protein>
<keyword evidence="1" id="KW-0472">Membrane</keyword>
<dbReference type="SUPFAM" id="SSF63411">
    <property type="entry name" value="LuxS/MPP-like metallohydrolase"/>
    <property type="match status" value="2"/>
</dbReference>